<accession>A0A1E3P595</accession>
<evidence type="ECO:0000313" key="2">
    <source>
        <dbReference type="EMBL" id="ODQ60631.1"/>
    </source>
</evidence>
<dbReference type="GO" id="GO:0042790">
    <property type="term" value="P:nucleolar large rRNA transcription by RNA polymerase I"/>
    <property type="evidence" value="ECO:0007669"/>
    <property type="project" value="InterPro"/>
</dbReference>
<dbReference type="AlphaFoldDB" id="A0A1E3P595"/>
<dbReference type="GeneID" id="30200371"/>
<evidence type="ECO:0000313" key="3">
    <source>
        <dbReference type="Proteomes" id="UP000094112"/>
    </source>
</evidence>
<feature type="region of interest" description="Disordered" evidence="1">
    <location>
        <begin position="1"/>
        <end position="40"/>
    </location>
</feature>
<dbReference type="PANTHER" id="PTHR28079:SF1">
    <property type="entry name" value="RNA POLYMERASE I-SPECIFIC TRANSCRIPTION INITIATION FACTOR RRN5"/>
    <property type="match status" value="1"/>
</dbReference>
<gene>
    <name evidence="2" type="ORF">WICANDRAFT_61198</name>
</gene>
<dbReference type="GO" id="GO:0000500">
    <property type="term" value="C:RNA polymerase I upstream activating factor complex"/>
    <property type="evidence" value="ECO:0007669"/>
    <property type="project" value="InterPro"/>
</dbReference>
<dbReference type="GO" id="GO:0000182">
    <property type="term" value="F:rDNA binding"/>
    <property type="evidence" value="ECO:0007669"/>
    <property type="project" value="TreeGrafter"/>
</dbReference>
<dbReference type="Proteomes" id="UP000094112">
    <property type="component" value="Unassembled WGS sequence"/>
</dbReference>
<reference evidence="2 3" key="1">
    <citation type="journal article" date="2016" name="Proc. Natl. Acad. Sci. U.S.A.">
        <title>Comparative genomics of biotechnologically important yeasts.</title>
        <authorList>
            <person name="Riley R."/>
            <person name="Haridas S."/>
            <person name="Wolfe K.H."/>
            <person name="Lopes M.R."/>
            <person name="Hittinger C.T."/>
            <person name="Goeker M."/>
            <person name="Salamov A.A."/>
            <person name="Wisecaver J.H."/>
            <person name="Long T.M."/>
            <person name="Calvey C.H."/>
            <person name="Aerts A.L."/>
            <person name="Barry K.W."/>
            <person name="Choi C."/>
            <person name="Clum A."/>
            <person name="Coughlan A.Y."/>
            <person name="Deshpande S."/>
            <person name="Douglass A.P."/>
            <person name="Hanson S.J."/>
            <person name="Klenk H.-P."/>
            <person name="LaButti K.M."/>
            <person name="Lapidus A."/>
            <person name="Lindquist E.A."/>
            <person name="Lipzen A.M."/>
            <person name="Meier-Kolthoff J.P."/>
            <person name="Ohm R.A."/>
            <person name="Otillar R.P."/>
            <person name="Pangilinan J.L."/>
            <person name="Peng Y."/>
            <person name="Rokas A."/>
            <person name="Rosa C.A."/>
            <person name="Scheuner C."/>
            <person name="Sibirny A.A."/>
            <person name="Slot J.C."/>
            <person name="Stielow J.B."/>
            <person name="Sun H."/>
            <person name="Kurtzman C.P."/>
            <person name="Blackwell M."/>
            <person name="Grigoriev I.V."/>
            <person name="Jeffries T.W."/>
        </authorList>
    </citation>
    <scope>NUCLEOTIDE SEQUENCE [LARGE SCALE GENOMIC DNA]</scope>
    <source>
        <strain evidence="3">ATCC 58044 / CBS 1984 / NCYC 433 / NRRL Y-366-8</strain>
    </source>
</reference>
<dbReference type="PANTHER" id="PTHR28079">
    <property type="entry name" value="RNA POLYMERASE I-SPECIFIC TRANSCRIPTION INITIATION FACTOR RRN5"/>
    <property type="match status" value="1"/>
</dbReference>
<dbReference type="InterPro" id="IPR039601">
    <property type="entry name" value="Rrn5"/>
</dbReference>
<proteinExistence type="predicted"/>
<dbReference type="OrthoDB" id="2240312at2759"/>
<dbReference type="SUPFAM" id="SSF46689">
    <property type="entry name" value="Homeodomain-like"/>
    <property type="match status" value="1"/>
</dbReference>
<evidence type="ECO:0000256" key="1">
    <source>
        <dbReference type="SAM" id="MobiDB-lite"/>
    </source>
</evidence>
<sequence>MTDSDHSSSQSDSDSEFVEALESQPLESGPPRKKQKTTRIPKRLQNNELYRVFFNKELKSFIDGDNGTLSKGFHSFVTPFESNNKVSQIESSTILGTYWTSFEKEVFFEFLARFGILGIDKICEKLPRKSILEVMNYYDLLKQGLDHYKQDSKFFMKLIKYEEIPQAMEIDEVVISIEEALSNSLNLYESEKKNSKELQSIFEQEVLNDEESIIDMKVLNSMCEFIQQDHLISDIRKFNQDITPRLGYSSNYIQTLIKNFIHDLISKIIEIQIYKPSPTSLNLNIHQDKISIDVNAPDVYKSFMELAPKRAFLLKYYFHKFHKRLGLLIEDSDESVINKGLLTFNRTAYKFSDYRKNELIKQIYGVEKPVVEEEEDDDEEEDDELLDNRFALKVFHKENHMVDLKDLVKSREYCKEMITKWGHLELYEQFKQDDDEIESIDDIFQELNQDETLQDLGIPQDLEITDEMITLQSITF</sequence>
<feature type="compositionally biased region" description="Basic residues" evidence="1">
    <location>
        <begin position="31"/>
        <end position="40"/>
    </location>
</feature>
<organism evidence="2 3">
    <name type="scientific">Wickerhamomyces anomalus (strain ATCC 58044 / CBS 1984 / NCYC 433 / NRRL Y-366-8)</name>
    <name type="common">Yeast</name>
    <name type="synonym">Hansenula anomala</name>
    <dbReference type="NCBI Taxonomy" id="683960"/>
    <lineage>
        <taxon>Eukaryota</taxon>
        <taxon>Fungi</taxon>
        <taxon>Dikarya</taxon>
        <taxon>Ascomycota</taxon>
        <taxon>Saccharomycotina</taxon>
        <taxon>Saccharomycetes</taxon>
        <taxon>Phaffomycetales</taxon>
        <taxon>Wickerhamomycetaceae</taxon>
        <taxon>Wickerhamomyces</taxon>
    </lineage>
</organism>
<name>A0A1E3P595_WICAA</name>
<evidence type="ECO:0008006" key="4">
    <source>
        <dbReference type="Google" id="ProtNLM"/>
    </source>
</evidence>
<dbReference type="STRING" id="683960.A0A1E3P595"/>
<dbReference type="GO" id="GO:0006361">
    <property type="term" value="P:transcription initiation at RNA polymerase I promoter"/>
    <property type="evidence" value="ECO:0007669"/>
    <property type="project" value="TreeGrafter"/>
</dbReference>
<dbReference type="EMBL" id="KV454209">
    <property type="protein sequence ID" value="ODQ60631.1"/>
    <property type="molecule type" value="Genomic_DNA"/>
</dbReference>
<dbReference type="InterPro" id="IPR009057">
    <property type="entry name" value="Homeodomain-like_sf"/>
</dbReference>
<dbReference type="GO" id="GO:0001181">
    <property type="term" value="F:RNA polymerase I general transcription initiation factor activity"/>
    <property type="evidence" value="ECO:0007669"/>
    <property type="project" value="TreeGrafter"/>
</dbReference>
<keyword evidence="3" id="KW-1185">Reference proteome</keyword>
<protein>
    <recommendedName>
        <fullName evidence="4">Myb-like domain-containing protein</fullName>
    </recommendedName>
</protein>
<dbReference type="RefSeq" id="XP_019039838.1">
    <property type="nucleotide sequence ID" value="XM_019183125.1"/>
</dbReference>